<feature type="transmembrane region" description="Helical" evidence="2">
    <location>
        <begin position="106"/>
        <end position="128"/>
    </location>
</feature>
<evidence type="ECO:0000313" key="3">
    <source>
        <dbReference type="EMBL" id="KAJ3052366.1"/>
    </source>
</evidence>
<keyword evidence="2" id="KW-1133">Transmembrane helix</keyword>
<gene>
    <name evidence="3" type="ORF">HK097_006461</name>
</gene>
<dbReference type="Proteomes" id="UP001212841">
    <property type="component" value="Unassembled WGS sequence"/>
</dbReference>
<reference evidence="3" key="1">
    <citation type="submission" date="2020-05" db="EMBL/GenBank/DDBJ databases">
        <title>Phylogenomic resolution of chytrid fungi.</title>
        <authorList>
            <person name="Stajich J.E."/>
            <person name="Amses K."/>
            <person name="Simmons R."/>
            <person name="Seto K."/>
            <person name="Myers J."/>
            <person name="Bonds A."/>
            <person name="Quandt C.A."/>
            <person name="Barry K."/>
            <person name="Liu P."/>
            <person name="Grigoriev I."/>
            <person name="Longcore J.E."/>
            <person name="James T.Y."/>
        </authorList>
    </citation>
    <scope>NUCLEOTIDE SEQUENCE</scope>
    <source>
        <strain evidence="3">JEL0318</strain>
    </source>
</reference>
<dbReference type="AlphaFoldDB" id="A0AAD5X5R3"/>
<keyword evidence="2" id="KW-0812">Transmembrane</keyword>
<evidence type="ECO:0000256" key="1">
    <source>
        <dbReference type="SAM" id="MobiDB-lite"/>
    </source>
</evidence>
<protein>
    <submittedName>
        <fullName evidence="3">Uncharacterized protein</fullName>
    </submittedName>
</protein>
<feature type="transmembrane region" description="Helical" evidence="2">
    <location>
        <begin position="156"/>
        <end position="175"/>
    </location>
</feature>
<evidence type="ECO:0000313" key="4">
    <source>
        <dbReference type="Proteomes" id="UP001212841"/>
    </source>
</evidence>
<keyword evidence="4" id="KW-1185">Reference proteome</keyword>
<organism evidence="3 4">
    <name type="scientific">Rhizophlyctis rosea</name>
    <dbReference type="NCBI Taxonomy" id="64517"/>
    <lineage>
        <taxon>Eukaryota</taxon>
        <taxon>Fungi</taxon>
        <taxon>Fungi incertae sedis</taxon>
        <taxon>Chytridiomycota</taxon>
        <taxon>Chytridiomycota incertae sedis</taxon>
        <taxon>Chytridiomycetes</taxon>
        <taxon>Rhizophlyctidales</taxon>
        <taxon>Rhizophlyctidaceae</taxon>
        <taxon>Rhizophlyctis</taxon>
    </lineage>
</organism>
<name>A0AAD5X5R3_9FUNG</name>
<proteinExistence type="predicted"/>
<dbReference type="EMBL" id="JADGJD010000301">
    <property type="protein sequence ID" value="KAJ3052366.1"/>
    <property type="molecule type" value="Genomic_DNA"/>
</dbReference>
<feature type="region of interest" description="Disordered" evidence="1">
    <location>
        <begin position="238"/>
        <end position="273"/>
    </location>
</feature>
<accession>A0AAD5X5R3</accession>
<comment type="caution">
    <text evidence="3">The sequence shown here is derived from an EMBL/GenBank/DDBJ whole genome shotgun (WGS) entry which is preliminary data.</text>
</comment>
<evidence type="ECO:0000256" key="2">
    <source>
        <dbReference type="SAM" id="Phobius"/>
    </source>
</evidence>
<keyword evidence="2" id="KW-0472">Membrane</keyword>
<feature type="transmembrane region" description="Helical" evidence="2">
    <location>
        <begin position="208"/>
        <end position="227"/>
    </location>
</feature>
<sequence>MSTTKAAPPAGAPAPANSFESPFSFAQPLFDFSARLSNIPRKAFFIILPAYLALYYHVSSIQSEVDVLQKNYDYKAPEDATTLEGFLGRLGADGRSLYHSLLIKEFPAVALMALLVTMTISAITVPLVDSEAELANQTLPPPGVRRPMYPGGFPPTLINLLPIPGFILSVIYNIFLMNVINEFDASTGRSTSTRVETAMNLGLFRSNMIQFVLLLAGMAVASGWGRVISHRLKVGRPVLGGKGKEGEEGAGAAGADGRPPIPGLSRVGDLSQKTWKQMRDERTQLKKNKKAA</sequence>